<keyword evidence="1" id="KW-1133">Transmembrane helix</keyword>
<reference evidence="2 3" key="1">
    <citation type="journal article" date="2010" name="BMC Genomics">
        <title>Genome analysis and comparative genomics of a Giardia intestinalis assemblage E isolate.</title>
        <authorList>
            <person name="Jerlstrom-Hultqvist J."/>
            <person name="Franzen O."/>
            <person name="Ankarklev J."/>
            <person name="Xu F."/>
            <person name="Nohynkova E."/>
            <person name="Andersson J.O."/>
            <person name="Svard S.G."/>
            <person name="Andersson B."/>
        </authorList>
    </citation>
    <scope>NUCLEOTIDE SEQUENCE [LARGE SCALE GENOMIC DNA]</scope>
    <source>
        <strain evidence="2 3">P15</strain>
    </source>
</reference>
<name>E1EY01_GIAIA</name>
<dbReference type="VEuPathDB" id="GiardiaDB:GLP15_4247"/>
<evidence type="ECO:0000256" key="1">
    <source>
        <dbReference type="SAM" id="Phobius"/>
    </source>
</evidence>
<protein>
    <submittedName>
        <fullName evidence="2">Uncharacterized protein</fullName>
    </submittedName>
</protein>
<gene>
    <name evidence="2" type="ORF">GLP15_4247</name>
</gene>
<feature type="transmembrane region" description="Helical" evidence="1">
    <location>
        <begin position="23"/>
        <end position="47"/>
    </location>
</feature>
<dbReference type="OMA" id="TEPWFDY"/>
<dbReference type="Proteomes" id="UP000008974">
    <property type="component" value="Unassembled WGS sequence"/>
</dbReference>
<keyword evidence="1" id="KW-0472">Membrane</keyword>
<evidence type="ECO:0000313" key="2">
    <source>
        <dbReference type="EMBL" id="EFO64896.1"/>
    </source>
</evidence>
<comment type="caution">
    <text evidence="2">The sequence shown here is derived from an EMBL/GenBank/DDBJ whole genome shotgun (WGS) entry which is preliminary data.</text>
</comment>
<evidence type="ECO:0000313" key="3">
    <source>
        <dbReference type="Proteomes" id="UP000008974"/>
    </source>
</evidence>
<organism evidence="2 3">
    <name type="scientific">Giardia intestinalis (strain P15)</name>
    <name type="common">Giardia lamblia</name>
    <dbReference type="NCBI Taxonomy" id="658858"/>
    <lineage>
        <taxon>Eukaryota</taxon>
        <taxon>Metamonada</taxon>
        <taxon>Diplomonadida</taxon>
        <taxon>Hexamitidae</taxon>
        <taxon>Giardiinae</taxon>
        <taxon>Giardia</taxon>
    </lineage>
</organism>
<accession>E1EY01</accession>
<sequence>MHDLALRPAKEYPRIPYYLSRPLVTLLVGVSAILGSIMLGAIMYLVIDANFCGTNSNIHSVSLSSSTMLSTNGLTSLLYQTEIPMYDGGYDSILFSVPDTDALNPKDTFFFAMLLNYTAYPNANKRSSLVAINITGNRADTTGSKGNGIGSTVSLHISNPNRKRIYVTEPWFDYGYWKNKTQYNLITESDIPLWLVDMKEAGRGRQGKRICTADYEAEIAVLSELFQISPLIIREFAGESISISNIVARGEIVLDLASHIQNRRFTIQLSEADITKMYLNKPPETIRVTIQDRASFLSITIPFIGAPSRSVYRTIYNSPETVAYICPSIQLGFQSAVEIELLVDTSFVDQVFCHKELDGSLTFIVAEPTLSRILLLIAPVGQGACSCGSNISGQCTAQVATTLFIVNNNTN</sequence>
<keyword evidence="1" id="KW-0812">Transmembrane</keyword>
<proteinExistence type="predicted"/>
<dbReference type="EMBL" id="ACVC01000055">
    <property type="protein sequence ID" value="EFO64896.1"/>
    <property type="molecule type" value="Genomic_DNA"/>
</dbReference>
<dbReference type="OrthoDB" id="10255803at2759"/>
<dbReference type="AlphaFoldDB" id="E1EY01"/>